<accession>A0A267GLK0</accession>
<organism evidence="2 3">
    <name type="scientific">Macrostomum lignano</name>
    <dbReference type="NCBI Taxonomy" id="282301"/>
    <lineage>
        <taxon>Eukaryota</taxon>
        <taxon>Metazoa</taxon>
        <taxon>Spiralia</taxon>
        <taxon>Lophotrochozoa</taxon>
        <taxon>Platyhelminthes</taxon>
        <taxon>Rhabditophora</taxon>
        <taxon>Macrostomorpha</taxon>
        <taxon>Macrostomida</taxon>
        <taxon>Macrostomidae</taxon>
        <taxon>Macrostomum</taxon>
    </lineage>
</organism>
<gene>
    <name evidence="2" type="ORF">BOX15_Mlig017552g1</name>
</gene>
<evidence type="ECO:0000313" key="3">
    <source>
        <dbReference type="Proteomes" id="UP000215902"/>
    </source>
</evidence>
<reference evidence="2 3" key="1">
    <citation type="submission" date="2017-06" db="EMBL/GenBank/DDBJ databases">
        <title>A platform for efficient transgenesis in Macrostomum lignano, a flatworm model organism for stem cell research.</title>
        <authorList>
            <person name="Berezikov E."/>
        </authorList>
    </citation>
    <scope>NUCLEOTIDE SEQUENCE [LARGE SCALE GENOMIC DNA]</scope>
    <source>
        <strain evidence="2">DV1</strain>
        <tissue evidence="2">Whole organism</tissue>
    </source>
</reference>
<feature type="non-terminal residue" evidence="2">
    <location>
        <position position="1"/>
    </location>
</feature>
<evidence type="ECO:0000313" key="2">
    <source>
        <dbReference type="EMBL" id="PAA86182.1"/>
    </source>
</evidence>
<protein>
    <submittedName>
        <fullName evidence="2">Uncharacterized protein</fullName>
    </submittedName>
</protein>
<dbReference type="EMBL" id="NIVC01000292">
    <property type="protein sequence ID" value="PAA86182.1"/>
    <property type="molecule type" value="Genomic_DNA"/>
</dbReference>
<feature type="region of interest" description="Disordered" evidence="1">
    <location>
        <begin position="1"/>
        <end position="31"/>
    </location>
</feature>
<proteinExistence type="predicted"/>
<keyword evidence="3" id="KW-1185">Reference proteome</keyword>
<comment type="caution">
    <text evidence="2">The sequence shown here is derived from an EMBL/GenBank/DDBJ whole genome shotgun (WGS) entry which is preliminary data.</text>
</comment>
<feature type="compositionally biased region" description="Low complexity" evidence="1">
    <location>
        <begin position="18"/>
        <end position="31"/>
    </location>
</feature>
<dbReference type="AlphaFoldDB" id="A0A267GLK0"/>
<feature type="compositionally biased region" description="Pro residues" evidence="1">
    <location>
        <begin position="1"/>
        <end position="17"/>
    </location>
</feature>
<sequence length="67" mass="7470">PPLPSPQLHQQPPPPRPSSCGAAQLQQPRRPRLARLPALDLLCRSFINNITRYCYDLPASTFDSSCN</sequence>
<dbReference type="Proteomes" id="UP000215902">
    <property type="component" value="Unassembled WGS sequence"/>
</dbReference>
<evidence type="ECO:0000256" key="1">
    <source>
        <dbReference type="SAM" id="MobiDB-lite"/>
    </source>
</evidence>
<name>A0A267GLK0_9PLAT</name>